<organism evidence="2 3">
    <name type="scientific">Kaistella jeonii</name>
    <dbReference type="NCBI Taxonomy" id="266749"/>
    <lineage>
        <taxon>Bacteria</taxon>
        <taxon>Pseudomonadati</taxon>
        <taxon>Bacteroidota</taxon>
        <taxon>Flavobacteriia</taxon>
        <taxon>Flavobacteriales</taxon>
        <taxon>Weeksellaceae</taxon>
        <taxon>Chryseobacterium group</taxon>
        <taxon>Kaistella</taxon>
    </lineage>
</organism>
<feature type="transmembrane region" description="Helical" evidence="1">
    <location>
        <begin position="17"/>
        <end position="39"/>
    </location>
</feature>
<evidence type="ECO:0000313" key="3">
    <source>
        <dbReference type="Proteomes" id="UP000031473"/>
    </source>
</evidence>
<comment type="caution">
    <text evidence="2">The sequence shown here is derived from an EMBL/GenBank/DDBJ whole genome shotgun (WGS) entry which is preliminary data.</text>
</comment>
<dbReference type="OrthoDB" id="1260065at2"/>
<dbReference type="RefSeq" id="WP_039354938.1">
    <property type="nucleotide sequence ID" value="NZ_FOLA01000021.1"/>
</dbReference>
<protein>
    <submittedName>
        <fullName evidence="2">Uncharacterized protein</fullName>
    </submittedName>
</protein>
<reference evidence="2 3" key="1">
    <citation type="submission" date="2014-10" db="EMBL/GenBank/DDBJ databases">
        <title>Kaistella jeonii genome.</title>
        <authorList>
            <person name="Clayton J.T."/>
            <person name="Newman J.D."/>
        </authorList>
    </citation>
    <scope>NUCLEOTIDE SEQUENCE [LARGE SCALE GENOMIC DNA]</scope>
    <source>
        <strain evidence="2 3">DSM 17048</strain>
    </source>
</reference>
<gene>
    <name evidence="2" type="ORF">OA86_14720</name>
</gene>
<keyword evidence="1" id="KW-1133">Transmembrane helix</keyword>
<proteinExistence type="predicted"/>
<keyword evidence="1" id="KW-0472">Membrane</keyword>
<name>A0A0C1CVV3_9FLAO</name>
<dbReference type="STRING" id="266749.SAMN05421876_12111"/>
<dbReference type="Proteomes" id="UP000031473">
    <property type="component" value="Unassembled WGS sequence"/>
</dbReference>
<keyword evidence="3" id="KW-1185">Reference proteome</keyword>
<feature type="transmembrane region" description="Helical" evidence="1">
    <location>
        <begin position="51"/>
        <end position="72"/>
    </location>
</feature>
<keyword evidence="1" id="KW-0812">Transmembrane</keyword>
<sequence length="117" mass="13208">MEIDLGLVGEFVNSRRFWGTLAIGLPVSTIGLFTLYSLVHKISFLKNIVQYIIMTIGLSIILFAPVVFFSAFLQTEQLKLALIFIVILLCVAVFVLFNQKSVVLFMKNISKEKSFTK</sequence>
<accession>A0A0C1CVV3</accession>
<dbReference type="EMBL" id="JSYL01000019">
    <property type="protein sequence ID" value="KIA85450.1"/>
    <property type="molecule type" value="Genomic_DNA"/>
</dbReference>
<dbReference type="AlphaFoldDB" id="A0A0C1CVV3"/>
<feature type="transmembrane region" description="Helical" evidence="1">
    <location>
        <begin position="78"/>
        <end position="97"/>
    </location>
</feature>
<evidence type="ECO:0000256" key="1">
    <source>
        <dbReference type="SAM" id="Phobius"/>
    </source>
</evidence>
<evidence type="ECO:0000313" key="2">
    <source>
        <dbReference type="EMBL" id="KIA85450.1"/>
    </source>
</evidence>